<dbReference type="SMART" id="SM00448">
    <property type="entry name" value="REC"/>
    <property type="match status" value="1"/>
</dbReference>
<dbReference type="InterPro" id="IPR001867">
    <property type="entry name" value="OmpR/PhoB-type_DNA-bd"/>
</dbReference>
<dbReference type="InterPro" id="IPR016032">
    <property type="entry name" value="Sig_transdc_resp-reg_C-effctor"/>
</dbReference>
<organism evidence="7 8">
    <name type="scientific">Nocardioides taihuensis</name>
    <dbReference type="NCBI Taxonomy" id="1835606"/>
    <lineage>
        <taxon>Bacteria</taxon>
        <taxon>Bacillati</taxon>
        <taxon>Actinomycetota</taxon>
        <taxon>Actinomycetes</taxon>
        <taxon>Propionibacteriales</taxon>
        <taxon>Nocardioidaceae</taxon>
        <taxon>Nocardioides</taxon>
    </lineage>
</organism>
<feature type="DNA-binding region" description="OmpR/PhoB-type" evidence="3">
    <location>
        <begin position="125"/>
        <end position="226"/>
    </location>
</feature>
<gene>
    <name evidence="7" type="ORF">ACFPGP_15910</name>
</gene>
<evidence type="ECO:0000259" key="5">
    <source>
        <dbReference type="PROSITE" id="PS50110"/>
    </source>
</evidence>
<feature type="region of interest" description="Disordered" evidence="4">
    <location>
        <begin position="224"/>
        <end position="243"/>
    </location>
</feature>
<comment type="caution">
    <text evidence="7">The sequence shown here is derived from an EMBL/GenBank/DDBJ whole genome shotgun (WGS) entry which is preliminary data.</text>
</comment>
<evidence type="ECO:0000256" key="2">
    <source>
        <dbReference type="PROSITE-ProRule" id="PRU00169"/>
    </source>
</evidence>
<evidence type="ECO:0000313" key="7">
    <source>
        <dbReference type="EMBL" id="MFC5178168.1"/>
    </source>
</evidence>
<dbReference type="InterPro" id="IPR011006">
    <property type="entry name" value="CheY-like_superfamily"/>
</dbReference>
<dbReference type="InterPro" id="IPR001789">
    <property type="entry name" value="Sig_transdc_resp-reg_receiver"/>
</dbReference>
<feature type="domain" description="Response regulatory" evidence="5">
    <location>
        <begin position="3"/>
        <end position="116"/>
    </location>
</feature>
<dbReference type="InterPro" id="IPR036388">
    <property type="entry name" value="WH-like_DNA-bd_sf"/>
</dbReference>
<keyword evidence="2" id="KW-0597">Phosphoprotein</keyword>
<name>A0ABW0BLT8_9ACTN</name>
<evidence type="ECO:0000259" key="6">
    <source>
        <dbReference type="PROSITE" id="PS51755"/>
    </source>
</evidence>
<dbReference type="Proteomes" id="UP001596087">
    <property type="component" value="Unassembled WGS sequence"/>
</dbReference>
<evidence type="ECO:0000313" key="8">
    <source>
        <dbReference type="Proteomes" id="UP001596087"/>
    </source>
</evidence>
<dbReference type="Gene3D" id="6.10.250.690">
    <property type="match status" value="1"/>
</dbReference>
<dbReference type="Gene3D" id="3.40.50.2300">
    <property type="match status" value="1"/>
</dbReference>
<evidence type="ECO:0000256" key="3">
    <source>
        <dbReference type="PROSITE-ProRule" id="PRU01091"/>
    </source>
</evidence>
<evidence type="ECO:0000256" key="1">
    <source>
        <dbReference type="ARBA" id="ARBA00023125"/>
    </source>
</evidence>
<dbReference type="PANTHER" id="PTHR48111:SF50">
    <property type="entry name" value="KDP OPERON TRANSCRIPTIONAL REGULATORY PROTEIN KDPE"/>
    <property type="match status" value="1"/>
</dbReference>
<dbReference type="PROSITE" id="PS51755">
    <property type="entry name" value="OMPR_PHOB"/>
    <property type="match status" value="1"/>
</dbReference>
<proteinExistence type="predicted"/>
<dbReference type="Pfam" id="PF00072">
    <property type="entry name" value="Response_reg"/>
    <property type="match status" value="1"/>
</dbReference>
<dbReference type="SUPFAM" id="SSF52172">
    <property type="entry name" value="CheY-like"/>
    <property type="match status" value="1"/>
</dbReference>
<dbReference type="CDD" id="cd00383">
    <property type="entry name" value="trans_reg_C"/>
    <property type="match status" value="1"/>
</dbReference>
<dbReference type="SUPFAM" id="SSF46894">
    <property type="entry name" value="C-terminal effector domain of the bipartite response regulators"/>
    <property type="match status" value="1"/>
</dbReference>
<sequence>MSRVLLVDDEPQLVHALRRALEQADHEVVAAADGQTGIEYAATSQPDLVVLDLKLPDIDGVEVVRRLRPWFEPPILILSAVTDEARKVQALDAGADDFLNKPFGVRELTARMRALLRRSGGSIEQRVLHFPGLEVDLAARTVRSDTGGDLRLTPTEWRILEALVTQPGKLLTHRWLLHQVWDDSHGDEARQSLRSHMRSLRAKLGDDASAPRYVRTESGAGYRWLPLPDSDEEPAEAAVEEGGPARKFDDVMHDLNNVLTAMRFAAYLSRPRVGSTTEDASARLAEVGARWEALVLRASALAAELEQSR</sequence>
<feature type="compositionally biased region" description="Acidic residues" evidence="4">
    <location>
        <begin position="229"/>
        <end position="239"/>
    </location>
</feature>
<protein>
    <submittedName>
        <fullName evidence="7">Response regulator transcription factor</fullName>
    </submittedName>
</protein>
<keyword evidence="1 3" id="KW-0238">DNA-binding</keyword>
<dbReference type="Gene3D" id="1.10.10.10">
    <property type="entry name" value="Winged helix-like DNA-binding domain superfamily/Winged helix DNA-binding domain"/>
    <property type="match status" value="1"/>
</dbReference>
<dbReference type="PANTHER" id="PTHR48111">
    <property type="entry name" value="REGULATOR OF RPOS"/>
    <property type="match status" value="1"/>
</dbReference>
<feature type="modified residue" description="4-aspartylphosphate" evidence="2">
    <location>
        <position position="52"/>
    </location>
</feature>
<dbReference type="Pfam" id="PF00486">
    <property type="entry name" value="Trans_reg_C"/>
    <property type="match status" value="1"/>
</dbReference>
<dbReference type="SMART" id="SM00862">
    <property type="entry name" value="Trans_reg_C"/>
    <property type="match status" value="1"/>
</dbReference>
<dbReference type="PROSITE" id="PS50110">
    <property type="entry name" value="RESPONSE_REGULATORY"/>
    <property type="match status" value="1"/>
</dbReference>
<accession>A0ABW0BLT8</accession>
<keyword evidence="8" id="KW-1185">Reference proteome</keyword>
<feature type="domain" description="OmpR/PhoB-type" evidence="6">
    <location>
        <begin position="125"/>
        <end position="226"/>
    </location>
</feature>
<dbReference type="InterPro" id="IPR039420">
    <property type="entry name" value="WalR-like"/>
</dbReference>
<dbReference type="EMBL" id="JBHSKD010000019">
    <property type="protein sequence ID" value="MFC5178168.1"/>
    <property type="molecule type" value="Genomic_DNA"/>
</dbReference>
<evidence type="ECO:0000256" key="4">
    <source>
        <dbReference type="SAM" id="MobiDB-lite"/>
    </source>
</evidence>
<dbReference type="RefSeq" id="WP_378591736.1">
    <property type="nucleotide sequence ID" value="NZ_JBHSKD010000019.1"/>
</dbReference>
<reference evidence="8" key="1">
    <citation type="journal article" date="2019" name="Int. J. Syst. Evol. Microbiol.">
        <title>The Global Catalogue of Microorganisms (GCM) 10K type strain sequencing project: providing services to taxonomists for standard genome sequencing and annotation.</title>
        <authorList>
            <consortium name="The Broad Institute Genomics Platform"/>
            <consortium name="The Broad Institute Genome Sequencing Center for Infectious Disease"/>
            <person name="Wu L."/>
            <person name="Ma J."/>
        </authorList>
    </citation>
    <scope>NUCLEOTIDE SEQUENCE [LARGE SCALE GENOMIC DNA]</scope>
    <source>
        <strain evidence="8">DFY41</strain>
    </source>
</reference>